<evidence type="ECO:0000313" key="4">
    <source>
        <dbReference type="Proteomes" id="UP001230908"/>
    </source>
</evidence>
<evidence type="ECO:0000256" key="1">
    <source>
        <dbReference type="ARBA" id="ARBA00022679"/>
    </source>
</evidence>
<proteinExistence type="predicted"/>
<keyword evidence="1" id="KW-0808">Transferase</keyword>
<dbReference type="Pfam" id="PF08241">
    <property type="entry name" value="Methyltransf_11"/>
    <property type="match status" value="1"/>
</dbReference>
<dbReference type="InterPro" id="IPR029063">
    <property type="entry name" value="SAM-dependent_MTases_sf"/>
</dbReference>
<dbReference type="Proteomes" id="UP001230908">
    <property type="component" value="Unassembled WGS sequence"/>
</dbReference>
<accession>A0ABU0ZUD0</accession>
<feature type="domain" description="Methyltransferase type 11" evidence="2">
    <location>
        <begin position="12"/>
        <end position="62"/>
    </location>
</feature>
<gene>
    <name evidence="3" type="ORF">RB614_34010</name>
</gene>
<protein>
    <submittedName>
        <fullName evidence="3">Methyltransferase domain-containing protein</fullName>
    </submittedName>
</protein>
<dbReference type="RefSeq" id="WP_308716805.1">
    <property type="nucleotide sequence ID" value="NZ_JAVHUY010000043.1"/>
</dbReference>
<dbReference type="PANTHER" id="PTHR44068">
    <property type="entry name" value="ZGC:194242"/>
    <property type="match status" value="1"/>
</dbReference>
<dbReference type="SUPFAM" id="SSF53335">
    <property type="entry name" value="S-adenosyl-L-methionine-dependent methyltransferases"/>
    <property type="match status" value="1"/>
</dbReference>
<keyword evidence="4" id="KW-1185">Reference proteome</keyword>
<name>A0ABU0ZUD0_9ACTN</name>
<dbReference type="GO" id="GO:0008168">
    <property type="term" value="F:methyltransferase activity"/>
    <property type="evidence" value="ECO:0007669"/>
    <property type="project" value="UniProtKB-KW"/>
</dbReference>
<dbReference type="Gene3D" id="3.40.50.150">
    <property type="entry name" value="Vaccinia Virus protein VP39"/>
    <property type="match status" value="1"/>
</dbReference>
<dbReference type="GO" id="GO:0032259">
    <property type="term" value="P:methylation"/>
    <property type="evidence" value="ECO:0007669"/>
    <property type="project" value="UniProtKB-KW"/>
</dbReference>
<comment type="caution">
    <text evidence="3">The sequence shown here is derived from an EMBL/GenBank/DDBJ whole genome shotgun (WGS) entry which is preliminary data.</text>
</comment>
<sequence length="141" mass="14931">MSSRTATVTGPGFVAADFGHLPLRAGSVDAVFAIESIGYARDMPGLLDQVGQVLRPGGQLFVIEIFRTELFGVVPARARQLCAATERLLAFPDLWSVPDWVALAYDRGFEVTGLTDLTDATVPGLSDFARVGGSCSAPSSR</sequence>
<reference evidence="3 4" key="1">
    <citation type="submission" date="2023-08" db="EMBL/GenBank/DDBJ databases">
        <title>Phytohabitans sansha sp. nov., isolated from marine sediment.</title>
        <authorList>
            <person name="Zhao Y."/>
            <person name="Yi K."/>
        </authorList>
    </citation>
    <scope>NUCLEOTIDE SEQUENCE [LARGE SCALE GENOMIC DNA]</scope>
    <source>
        <strain evidence="3 4">ZYX-F-186</strain>
    </source>
</reference>
<organism evidence="3 4">
    <name type="scientific">Phytohabitans maris</name>
    <dbReference type="NCBI Taxonomy" id="3071409"/>
    <lineage>
        <taxon>Bacteria</taxon>
        <taxon>Bacillati</taxon>
        <taxon>Actinomycetota</taxon>
        <taxon>Actinomycetes</taxon>
        <taxon>Micromonosporales</taxon>
        <taxon>Micromonosporaceae</taxon>
    </lineage>
</organism>
<dbReference type="EMBL" id="JAVHUY010000043">
    <property type="protein sequence ID" value="MDQ7909547.1"/>
    <property type="molecule type" value="Genomic_DNA"/>
</dbReference>
<dbReference type="InterPro" id="IPR050447">
    <property type="entry name" value="Erg6_SMT_methyltransf"/>
</dbReference>
<dbReference type="PANTHER" id="PTHR44068:SF11">
    <property type="entry name" value="GERANYL DIPHOSPHATE 2-C-METHYLTRANSFERASE"/>
    <property type="match status" value="1"/>
</dbReference>
<evidence type="ECO:0000259" key="2">
    <source>
        <dbReference type="Pfam" id="PF08241"/>
    </source>
</evidence>
<evidence type="ECO:0000313" key="3">
    <source>
        <dbReference type="EMBL" id="MDQ7909547.1"/>
    </source>
</evidence>
<dbReference type="InterPro" id="IPR013216">
    <property type="entry name" value="Methyltransf_11"/>
</dbReference>
<keyword evidence="3" id="KW-0489">Methyltransferase</keyword>